<dbReference type="Pfam" id="PF12161">
    <property type="entry name" value="HsdM_N"/>
    <property type="match status" value="1"/>
</dbReference>
<keyword evidence="4" id="KW-0808">Transferase</keyword>
<dbReference type="InterPro" id="IPR029063">
    <property type="entry name" value="SAM-dependent_MTases_sf"/>
</dbReference>
<evidence type="ECO:0000256" key="2">
    <source>
        <dbReference type="ARBA" id="ARBA00011900"/>
    </source>
</evidence>
<keyword evidence="11" id="KW-1185">Reference proteome</keyword>
<evidence type="ECO:0000256" key="1">
    <source>
        <dbReference type="ARBA" id="ARBA00006594"/>
    </source>
</evidence>
<evidence type="ECO:0000256" key="3">
    <source>
        <dbReference type="ARBA" id="ARBA00022603"/>
    </source>
</evidence>
<evidence type="ECO:0000256" key="5">
    <source>
        <dbReference type="ARBA" id="ARBA00022691"/>
    </source>
</evidence>
<dbReference type="InterPro" id="IPR022749">
    <property type="entry name" value="D12N6_MeTrfase_N"/>
</dbReference>
<dbReference type="EMBL" id="QREI01000002">
    <property type="protein sequence ID" value="REE25650.1"/>
    <property type="molecule type" value="Genomic_DNA"/>
</dbReference>
<dbReference type="InterPro" id="IPR051537">
    <property type="entry name" value="DNA_Adenine_Mtase"/>
</dbReference>
<dbReference type="Proteomes" id="UP000256919">
    <property type="component" value="Unassembled WGS sequence"/>
</dbReference>
<dbReference type="InterPro" id="IPR003356">
    <property type="entry name" value="DNA_methylase_A-5"/>
</dbReference>
<dbReference type="Pfam" id="PF02384">
    <property type="entry name" value="N6_Mtase"/>
    <property type="match status" value="1"/>
</dbReference>
<evidence type="ECO:0000256" key="7">
    <source>
        <dbReference type="ARBA" id="ARBA00047942"/>
    </source>
</evidence>
<dbReference type="PRINTS" id="PR00507">
    <property type="entry name" value="N12N6MTFRASE"/>
</dbReference>
<dbReference type="OrthoDB" id="9814572at2"/>
<accession>A0A3D9N3K1</accession>
<dbReference type="GO" id="GO:0032259">
    <property type="term" value="P:methylation"/>
    <property type="evidence" value="ECO:0007669"/>
    <property type="project" value="UniProtKB-KW"/>
</dbReference>
<evidence type="ECO:0000313" key="10">
    <source>
        <dbReference type="EMBL" id="REE25650.1"/>
    </source>
</evidence>
<dbReference type="PANTHER" id="PTHR42933:SF3">
    <property type="entry name" value="TYPE I RESTRICTION ENZYME MJAVIII METHYLASE SUBUNIT"/>
    <property type="match status" value="1"/>
</dbReference>
<comment type="caution">
    <text evidence="10">The sequence shown here is derived from an EMBL/GenBank/DDBJ whole genome shotgun (WGS) entry which is preliminary data.</text>
</comment>
<protein>
    <recommendedName>
        <fullName evidence="2">site-specific DNA-methyltransferase (adenine-specific)</fullName>
        <ecNumber evidence="2">2.1.1.72</ecNumber>
    </recommendedName>
</protein>
<name>A0A3D9N3K1_9FLAO</name>
<dbReference type="GO" id="GO:0008170">
    <property type="term" value="F:N-methyltransferase activity"/>
    <property type="evidence" value="ECO:0007669"/>
    <property type="project" value="InterPro"/>
</dbReference>
<comment type="catalytic activity">
    <reaction evidence="7">
        <text>a 2'-deoxyadenosine in DNA + S-adenosyl-L-methionine = an N(6)-methyl-2'-deoxyadenosine in DNA + S-adenosyl-L-homocysteine + H(+)</text>
        <dbReference type="Rhea" id="RHEA:15197"/>
        <dbReference type="Rhea" id="RHEA-COMP:12418"/>
        <dbReference type="Rhea" id="RHEA-COMP:12419"/>
        <dbReference type="ChEBI" id="CHEBI:15378"/>
        <dbReference type="ChEBI" id="CHEBI:57856"/>
        <dbReference type="ChEBI" id="CHEBI:59789"/>
        <dbReference type="ChEBI" id="CHEBI:90615"/>
        <dbReference type="ChEBI" id="CHEBI:90616"/>
        <dbReference type="EC" id="2.1.1.72"/>
    </reaction>
</comment>
<sequence length="582" mass="66489">MTNVKESANFIWSIADLLRGDYKQSDYGKVVLPFTVLRRLDCVLKATKAEVLKKHEQVKSMNIQNLDPILNKVAGYNFHNSSLFDFDKLIADPNNIASNLRNYINGFSEEAREIIEQFEFDNQITKLDEANLLFMVLKRFQEIDLHPEQISSMEMGYMFEELIRKFAEISNETAGEHFTPREVIRLMVNLLFMNDREILTQKGIVKTIFDCCAGTGGMLSVAEEYLNELNPDARLEVFGQELNPESYAICKSDMLIKGQKPDNIAKGNSLKSKDDIKLKGDQFINHKFDYLITNPPFGVKWGKVQKEVTEEHQSLGHGGRFGAGLPSVSDGSFLFLMSLMSKMKPKDQGGSRLAIVFNGSPLFSGSPSSKKNESSIRQWIIENDLLEAVIALPNQLFYNTGINTYIWIISNNKAKERKGKVQLINAVDYFKKMSKSLGSKRNELSDQHLQDITKLYGDFEENEHCKIFDNKDFGYSKVTVERPLMKNGKVVKDNKGNPKPDAKLRDTENIPLKEDIENYMKREVLPHVPDAWIDEKKTNVGYEINFTKYFYQYKPLRSLADIKKDILALEEETDGLIKTVLA</sequence>
<dbReference type="PROSITE" id="PS00092">
    <property type="entry name" value="N6_MTASE"/>
    <property type="match status" value="1"/>
</dbReference>
<dbReference type="GO" id="GO:0009307">
    <property type="term" value="P:DNA restriction-modification system"/>
    <property type="evidence" value="ECO:0007669"/>
    <property type="project" value="UniProtKB-KW"/>
</dbReference>
<evidence type="ECO:0000256" key="4">
    <source>
        <dbReference type="ARBA" id="ARBA00022679"/>
    </source>
</evidence>
<dbReference type="AlphaFoldDB" id="A0A3D9N3K1"/>
<dbReference type="GO" id="GO:0009007">
    <property type="term" value="F:site-specific DNA-methyltransferase (adenine-specific) activity"/>
    <property type="evidence" value="ECO:0007669"/>
    <property type="project" value="UniProtKB-EC"/>
</dbReference>
<comment type="similarity">
    <text evidence="1">Belongs to the N(4)/N(6)-methyltransferase family.</text>
</comment>
<evidence type="ECO:0000259" key="8">
    <source>
        <dbReference type="Pfam" id="PF02384"/>
    </source>
</evidence>
<dbReference type="CDD" id="cd02440">
    <property type="entry name" value="AdoMet_MTases"/>
    <property type="match status" value="1"/>
</dbReference>
<feature type="domain" description="N6 adenine-specific DNA methyltransferase N-terminal" evidence="9">
    <location>
        <begin position="8"/>
        <end position="140"/>
    </location>
</feature>
<proteinExistence type="inferred from homology"/>
<dbReference type="Gene3D" id="3.40.50.150">
    <property type="entry name" value="Vaccinia Virus protein VP39"/>
    <property type="match status" value="1"/>
</dbReference>
<dbReference type="SUPFAM" id="SSF53335">
    <property type="entry name" value="S-adenosyl-L-methionine-dependent methyltransferases"/>
    <property type="match status" value="1"/>
</dbReference>
<keyword evidence="5" id="KW-0949">S-adenosyl-L-methionine</keyword>
<organism evidence="10 11">
    <name type="scientific">Winogradskyella pacifica</name>
    <dbReference type="NCBI Taxonomy" id="664642"/>
    <lineage>
        <taxon>Bacteria</taxon>
        <taxon>Pseudomonadati</taxon>
        <taxon>Bacteroidota</taxon>
        <taxon>Flavobacteriia</taxon>
        <taxon>Flavobacteriales</taxon>
        <taxon>Flavobacteriaceae</taxon>
        <taxon>Winogradskyella</taxon>
    </lineage>
</organism>
<dbReference type="PANTHER" id="PTHR42933">
    <property type="entry name" value="SLR6095 PROTEIN"/>
    <property type="match status" value="1"/>
</dbReference>
<gene>
    <name evidence="10" type="ORF">DFQ09_102241</name>
</gene>
<evidence type="ECO:0000313" key="11">
    <source>
        <dbReference type="Proteomes" id="UP000256919"/>
    </source>
</evidence>
<keyword evidence="6" id="KW-0680">Restriction system</keyword>
<evidence type="ECO:0000259" key="9">
    <source>
        <dbReference type="Pfam" id="PF12161"/>
    </source>
</evidence>
<dbReference type="RefSeq" id="WP_115808635.1">
    <property type="nucleotide sequence ID" value="NZ_QREI01000002.1"/>
</dbReference>
<evidence type="ECO:0000256" key="6">
    <source>
        <dbReference type="ARBA" id="ARBA00022747"/>
    </source>
</evidence>
<dbReference type="InterPro" id="IPR002052">
    <property type="entry name" value="DNA_methylase_N6_adenine_CS"/>
</dbReference>
<keyword evidence="3" id="KW-0489">Methyltransferase</keyword>
<dbReference type="GO" id="GO:0003677">
    <property type="term" value="F:DNA binding"/>
    <property type="evidence" value="ECO:0007669"/>
    <property type="project" value="InterPro"/>
</dbReference>
<dbReference type="EC" id="2.1.1.72" evidence="2"/>
<reference evidence="10 11" key="1">
    <citation type="submission" date="2018-07" db="EMBL/GenBank/DDBJ databases">
        <title>Genomic Encyclopedia of Type Strains, Phase III (KMG-III): the genomes of soil and plant-associated and newly described type strains.</title>
        <authorList>
            <person name="Whitman W."/>
        </authorList>
    </citation>
    <scope>NUCLEOTIDE SEQUENCE [LARGE SCALE GENOMIC DNA]</scope>
    <source>
        <strain evidence="10 11">CECT 7948</strain>
    </source>
</reference>
<feature type="domain" description="DNA methylase adenine-specific" evidence="8">
    <location>
        <begin position="155"/>
        <end position="466"/>
    </location>
</feature>